<dbReference type="AlphaFoldDB" id="A0A1M7LZP4"/>
<dbReference type="RefSeq" id="WP_073289713.1">
    <property type="nucleotide sequence ID" value="NZ_FRCP01000018.1"/>
</dbReference>
<dbReference type="PIRSF" id="PIRSF015034">
    <property type="entry name" value="YacH"/>
    <property type="match status" value="1"/>
</dbReference>
<dbReference type="Proteomes" id="UP000184038">
    <property type="component" value="Unassembled WGS sequence"/>
</dbReference>
<dbReference type="GO" id="GO:1990170">
    <property type="term" value="P:stress response to cadmium ion"/>
    <property type="evidence" value="ECO:0007669"/>
    <property type="project" value="TreeGrafter"/>
</dbReference>
<dbReference type="Pfam" id="PF02151">
    <property type="entry name" value="UVR"/>
    <property type="match status" value="1"/>
</dbReference>
<proteinExistence type="predicted"/>
<reference evidence="3 4" key="1">
    <citation type="submission" date="2016-11" db="EMBL/GenBank/DDBJ databases">
        <authorList>
            <person name="Jaros S."/>
            <person name="Januszkiewicz K."/>
            <person name="Wedrychowicz H."/>
        </authorList>
    </citation>
    <scope>NUCLEOTIDE SEQUENCE [LARGE SCALE GENOMIC DNA]</scope>
    <source>
        <strain evidence="3 4">DSM 15930</strain>
    </source>
</reference>
<keyword evidence="3" id="KW-0418">Kinase</keyword>
<dbReference type="PANTHER" id="PTHR38430">
    <property type="entry name" value="PROTEIN-ARGININE KINASE ACTIVATOR PROTEIN"/>
    <property type="match status" value="1"/>
</dbReference>
<dbReference type="InterPro" id="IPR001943">
    <property type="entry name" value="UVR_dom"/>
</dbReference>
<dbReference type="GO" id="GO:0016301">
    <property type="term" value="F:kinase activity"/>
    <property type="evidence" value="ECO:0007669"/>
    <property type="project" value="UniProtKB-KW"/>
</dbReference>
<organism evidence="3 4">
    <name type="scientific">Anaerosporobacter mobilis DSM 15930</name>
    <dbReference type="NCBI Taxonomy" id="1120996"/>
    <lineage>
        <taxon>Bacteria</taxon>
        <taxon>Bacillati</taxon>
        <taxon>Bacillota</taxon>
        <taxon>Clostridia</taxon>
        <taxon>Lachnospirales</taxon>
        <taxon>Lachnospiraceae</taxon>
        <taxon>Anaerosporobacter</taxon>
    </lineage>
</organism>
<dbReference type="GO" id="GO:0046870">
    <property type="term" value="F:cadmium ion binding"/>
    <property type="evidence" value="ECO:0007669"/>
    <property type="project" value="TreeGrafter"/>
</dbReference>
<dbReference type="SUPFAM" id="SSF46600">
    <property type="entry name" value="C-terminal UvrC-binding domain of UvrB"/>
    <property type="match status" value="1"/>
</dbReference>
<evidence type="ECO:0000313" key="4">
    <source>
        <dbReference type="Proteomes" id="UP000184038"/>
    </source>
</evidence>
<dbReference type="InterPro" id="IPR036876">
    <property type="entry name" value="UVR_dom_sf"/>
</dbReference>
<dbReference type="Gene3D" id="4.10.860.10">
    <property type="entry name" value="UVR domain"/>
    <property type="match status" value="1"/>
</dbReference>
<dbReference type="GO" id="GO:0005507">
    <property type="term" value="F:copper ion binding"/>
    <property type="evidence" value="ECO:0007669"/>
    <property type="project" value="TreeGrafter"/>
</dbReference>
<dbReference type="GO" id="GO:0008270">
    <property type="term" value="F:zinc ion binding"/>
    <property type="evidence" value="ECO:0007669"/>
    <property type="project" value="TreeGrafter"/>
</dbReference>
<dbReference type="OrthoDB" id="9788704at2"/>
<dbReference type="GO" id="GO:1990169">
    <property type="term" value="P:stress response to copper ion"/>
    <property type="evidence" value="ECO:0007669"/>
    <property type="project" value="TreeGrafter"/>
</dbReference>
<dbReference type="EMBL" id="FRCP01000018">
    <property type="protein sequence ID" value="SHM83326.1"/>
    <property type="molecule type" value="Genomic_DNA"/>
</dbReference>
<dbReference type="PANTHER" id="PTHR38430:SF1">
    <property type="entry name" value="PROTEIN-ARGININE KINASE ACTIVATOR PROTEIN"/>
    <property type="match status" value="1"/>
</dbReference>
<evidence type="ECO:0000256" key="1">
    <source>
        <dbReference type="SAM" id="MobiDB-lite"/>
    </source>
</evidence>
<dbReference type="PROSITE" id="PS50151">
    <property type="entry name" value="UVR"/>
    <property type="match status" value="1"/>
</dbReference>
<evidence type="ECO:0000313" key="3">
    <source>
        <dbReference type="EMBL" id="SHM83326.1"/>
    </source>
</evidence>
<dbReference type="InterPro" id="IPR025542">
    <property type="entry name" value="YacH"/>
</dbReference>
<dbReference type="STRING" id="1120996.SAMN02746066_03519"/>
<gene>
    <name evidence="3" type="ORF">SAMN02746066_03519</name>
</gene>
<sequence>MLCNRCKKRDAKIYYTEVVNGEMKEQHLCEECAAECTRFHMSSTFVNKNVSVGDILASILGNYRGASNSKANEKADKKADTQGEEEKKDDALRCEHCGMTYEQFLQQGMVGCAKCYEYFNKVLSRSIKSLHGTDVHVGKQPKGYVSWMSKIVNELSEIEKKSILLQEAIEKEEFEEAAKLRDEIRRLKERERNTTKKTGIGKEESNREEINNA</sequence>
<dbReference type="GO" id="GO:0050897">
    <property type="term" value="F:cobalt ion binding"/>
    <property type="evidence" value="ECO:0007669"/>
    <property type="project" value="TreeGrafter"/>
</dbReference>
<feature type="domain" description="UVR" evidence="2">
    <location>
        <begin position="155"/>
        <end position="190"/>
    </location>
</feature>
<feature type="region of interest" description="Disordered" evidence="1">
    <location>
        <begin position="186"/>
        <end position="213"/>
    </location>
</feature>
<keyword evidence="4" id="KW-1185">Reference proteome</keyword>
<accession>A0A1M7LZP4</accession>
<evidence type="ECO:0000259" key="2">
    <source>
        <dbReference type="PROSITE" id="PS50151"/>
    </source>
</evidence>
<name>A0A1M7LZP4_9FIRM</name>
<protein>
    <submittedName>
        <fullName evidence="3">Protein-arginine kinase activator protein McsA</fullName>
    </submittedName>
</protein>
<keyword evidence="3" id="KW-0808">Transferase</keyword>